<keyword evidence="1" id="KW-0812">Transmembrane</keyword>
<accession>A0A1I7YD35</accession>
<dbReference type="Proteomes" id="UP000095287">
    <property type="component" value="Unplaced"/>
</dbReference>
<name>A0A1I7YD35_9BILA</name>
<evidence type="ECO:0000313" key="3">
    <source>
        <dbReference type="WBParaSite" id="L893_g15105.t1"/>
    </source>
</evidence>
<evidence type="ECO:0000313" key="2">
    <source>
        <dbReference type="Proteomes" id="UP000095287"/>
    </source>
</evidence>
<keyword evidence="1" id="KW-0472">Membrane</keyword>
<evidence type="ECO:0000256" key="1">
    <source>
        <dbReference type="SAM" id="Phobius"/>
    </source>
</evidence>
<dbReference type="AlphaFoldDB" id="A0A1I7YD35"/>
<sequence length="71" mass="8006">MDGALRRSGRIWRGDGLQLASLLFVGLAVVPASQFLFYVLYHPVVTPCDERWTIPLFGDLVFEVGDYLKGY</sequence>
<organism evidence="2 3">
    <name type="scientific">Steinernema glaseri</name>
    <dbReference type="NCBI Taxonomy" id="37863"/>
    <lineage>
        <taxon>Eukaryota</taxon>
        <taxon>Metazoa</taxon>
        <taxon>Ecdysozoa</taxon>
        <taxon>Nematoda</taxon>
        <taxon>Chromadorea</taxon>
        <taxon>Rhabditida</taxon>
        <taxon>Tylenchina</taxon>
        <taxon>Panagrolaimomorpha</taxon>
        <taxon>Strongyloidoidea</taxon>
        <taxon>Steinernematidae</taxon>
        <taxon>Steinernema</taxon>
    </lineage>
</organism>
<reference evidence="3" key="1">
    <citation type="submission" date="2016-11" db="UniProtKB">
        <authorList>
            <consortium name="WormBaseParasite"/>
        </authorList>
    </citation>
    <scope>IDENTIFICATION</scope>
</reference>
<protein>
    <submittedName>
        <fullName evidence="3">G_PROTEIN_RECEP_F1_2 domain-containing protein</fullName>
    </submittedName>
</protein>
<feature type="transmembrane region" description="Helical" evidence="1">
    <location>
        <begin position="21"/>
        <end position="41"/>
    </location>
</feature>
<dbReference type="WBParaSite" id="L893_g15105.t1">
    <property type="protein sequence ID" value="L893_g15105.t1"/>
    <property type="gene ID" value="L893_g15105"/>
</dbReference>
<keyword evidence="1" id="KW-1133">Transmembrane helix</keyword>
<proteinExistence type="predicted"/>
<keyword evidence="2" id="KW-1185">Reference proteome</keyword>